<protein>
    <submittedName>
        <fullName evidence="1">Uncharacterized protein</fullName>
    </submittedName>
</protein>
<comment type="caution">
    <text evidence="1">The sequence shown here is derived from an EMBL/GenBank/DDBJ whole genome shotgun (WGS) entry which is preliminary data.</text>
</comment>
<keyword evidence="2" id="KW-1185">Reference proteome</keyword>
<dbReference type="EMBL" id="BGPR01083671">
    <property type="protein sequence ID" value="GBL92356.1"/>
    <property type="molecule type" value="Genomic_DNA"/>
</dbReference>
<evidence type="ECO:0000313" key="1">
    <source>
        <dbReference type="EMBL" id="GBL92356.1"/>
    </source>
</evidence>
<dbReference type="AlphaFoldDB" id="A0A4Y2BM78"/>
<evidence type="ECO:0000313" key="2">
    <source>
        <dbReference type="Proteomes" id="UP000499080"/>
    </source>
</evidence>
<proteinExistence type="predicted"/>
<reference evidence="1 2" key="1">
    <citation type="journal article" date="2019" name="Sci. Rep.">
        <title>Orb-weaving spider Araneus ventricosus genome elucidates the spidroin gene catalogue.</title>
        <authorList>
            <person name="Kono N."/>
            <person name="Nakamura H."/>
            <person name="Ohtoshi R."/>
            <person name="Moran D.A.P."/>
            <person name="Shinohara A."/>
            <person name="Yoshida Y."/>
            <person name="Fujiwara M."/>
            <person name="Mori M."/>
            <person name="Tomita M."/>
            <person name="Arakawa K."/>
        </authorList>
    </citation>
    <scope>NUCLEOTIDE SEQUENCE [LARGE SCALE GENOMIC DNA]</scope>
</reference>
<name>A0A4Y2BM78_ARAVE</name>
<gene>
    <name evidence="1" type="ORF">AVEN_148688_1</name>
</gene>
<feature type="non-terminal residue" evidence="1">
    <location>
        <position position="1"/>
    </location>
</feature>
<dbReference type="Proteomes" id="UP000499080">
    <property type="component" value="Unassembled WGS sequence"/>
</dbReference>
<accession>A0A4Y2BM78</accession>
<organism evidence="1 2">
    <name type="scientific">Araneus ventricosus</name>
    <name type="common">Orbweaver spider</name>
    <name type="synonym">Epeira ventricosa</name>
    <dbReference type="NCBI Taxonomy" id="182803"/>
    <lineage>
        <taxon>Eukaryota</taxon>
        <taxon>Metazoa</taxon>
        <taxon>Ecdysozoa</taxon>
        <taxon>Arthropoda</taxon>
        <taxon>Chelicerata</taxon>
        <taxon>Arachnida</taxon>
        <taxon>Araneae</taxon>
        <taxon>Araneomorphae</taxon>
        <taxon>Entelegynae</taxon>
        <taxon>Araneoidea</taxon>
        <taxon>Araneidae</taxon>
        <taxon>Araneus</taxon>
    </lineage>
</organism>
<sequence length="54" mass="6452">HQTLIMQMTRKRLRDSNFKRLIAIFHGKDSESSCGFYFFSTTSKEKHAKDREKD</sequence>